<gene>
    <name evidence="1" type="ORF">QFC19_001302</name>
</gene>
<sequence length="1650" mass="182112">MTRFSRGIIKVVDFRLVQRDIFITPESTKRSICERDADPEKFRGTSKWRVAVFVGLAGVVAAGWCGVLGWSVWSVEEGQDALSKKWVLWKAWTSALVAFSWVYLALYPIFKPRRTPSMLVFALYLAHMAISIISLVMMGYIRTVTGRSASWASPTYIALESLSVAACVLLLTAIMGMPLVDPEITSRLADDAQKDDRVTLFEWITFAWVNPLIKLGFDKDLNDSDVPPLSLTMRTEQVFNSLLAISGPKVDAQGKKHPPPSLLRRLVRLNAMDFFVDASLTCVSVLCNYAGPYLIKRILDSISDPTPETKARAYIYAALALLASLGKAEADLFHLWHGRRESVRVKNQLVAIIYEKALKRKDFSGVVGLGEDKSKDKTGGKDGKGGKKKALNEAAKEAKKPEKNVADTGRVVSLMASDTTRVQNTISGVYFILSGIVEVPVAAVFLYSLLGWSAFAGFVIVIFASPAQRWIMARNIKINQELSKARDRRITVMNELISNIKFIKFFAWIDQWRNKAQQARTVELNLWVKNIYNSLMFSSIYGLGPIFITLISFACFIFIAKGELTVSIAFTALSLFSMLRQPLNMIPAFTVLLLQTKVSLDRIDDFLKEDEVDDWVSSLKSKPALPTDELDTRIGFEKAVFKWHAATKAEQTSQNKPADGASEQTAHPTNGNGAEELPSIEEFELGPMDFIFPHGKLSVISGPTGSGKSALLHALLGEMDCTEGKVFLPKHLDQVCPGTGLRNSLAFCSQTPWLQQMSIRDNILFGEPFEQRRYDDVLEACALVPDLDALDDGDETEIGARGISMSGGQKARLALARAVYSRTQHLLLDDIFAAVDSHTGRHLYEKCVKGPLLHGRTVIIVSHHVELLLPGTDFLVRLLDGRIDTIGDTKQLREQGLLNGLVATEEATAEAEDIKEDGKGIEVDAIDNEDATTKKERPHRKLVKDEERAAGNVEWSTYKLYLQASSYSSWVITVVLLIIVQIFALGERWWLKIWGEAYRYSRLDTLILFATTIVGIHPTGSQVEPHPIQPHFYGYRDSQMTPNVSTSFVQTAGRFPDANSHPGYYLTIFTAIGIVGFVIGLLQSINGMIGGLRASKVIHTRMLNSVLRSTIRFADTTPSGRIINRFSKDIETIDGSLTGSLRQVLVSTASLIGAIILVTGILPWFLVPAAFISYAFYVLSVRYLNVSRDLRRIEATARSPIFSGFGEVLDGITTVRAFSAEKMFKDKLFAQVDHSQAAFYQLWMCNRWLLLRFDALGALSVFAVTCLSLSGAISAGSAGVAITSSQSFVSGCYWISRFWSQLEMDFNAVERAKEYLDLEQEPPAVIESRRPPAYWPSAGTGAFIRVENLTIKYSPELPAVLDNLTFEIKAKEKLGLLGRTGSGKSTLGMYSEPLLNPALLRFTDPSSGKILIDGIDITSIGVDDLRSRITYIPQDAVLFSGTVRENLDPFQECTDQELLEALDRVQLGANTKTPVASHLASRDPSAVRLSEIADDAETASADDSFASMSTPVASGKAKVGLDTEVSAGGLSLSQGQRQLLAMARAMLRRSNLVIADEATASIDMATDIIIQQAIRTEFADACVITIAHRLDTVIDYDRLMVLSDGKIVEFDTPWALIQKEGGAFRSFCEQSGRFNELYQVAQKAAQSKAA</sequence>
<dbReference type="Proteomes" id="UP001241377">
    <property type="component" value="Unassembled WGS sequence"/>
</dbReference>
<name>A0ACC2WI09_9TREE</name>
<dbReference type="EMBL" id="JASBWR010000009">
    <property type="protein sequence ID" value="KAJ9111103.1"/>
    <property type="molecule type" value="Genomic_DNA"/>
</dbReference>
<organism evidence="1 2">
    <name type="scientific">Naganishia cerealis</name>
    <dbReference type="NCBI Taxonomy" id="610337"/>
    <lineage>
        <taxon>Eukaryota</taxon>
        <taxon>Fungi</taxon>
        <taxon>Dikarya</taxon>
        <taxon>Basidiomycota</taxon>
        <taxon>Agaricomycotina</taxon>
        <taxon>Tremellomycetes</taxon>
        <taxon>Filobasidiales</taxon>
        <taxon>Filobasidiaceae</taxon>
        <taxon>Naganishia</taxon>
    </lineage>
</organism>
<evidence type="ECO:0000313" key="1">
    <source>
        <dbReference type="EMBL" id="KAJ9111103.1"/>
    </source>
</evidence>
<keyword evidence="2" id="KW-1185">Reference proteome</keyword>
<comment type="caution">
    <text evidence="1">The sequence shown here is derived from an EMBL/GenBank/DDBJ whole genome shotgun (WGS) entry which is preliminary data.</text>
</comment>
<protein>
    <submittedName>
        <fullName evidence="1">Uncharacterized protein</fullName>
    </submittedName>
</protein>
<proteinExistence type="predicted"/>
<accession>A0ACC2WI09</accession>
<reference evidence="1" key="1">
    <citation type="submission" date="2023-04" db="EMBL/GenBank/DDBJ databases">
        <title>Draft Genome sequencing of Naganishia species isolated from polar environments using Oxford Nanopore Technology.</title>
        <authorList>
            <person name="Leo P."/>
            <person name="Venkateswaran K."/>
        </authorList>
    </citation>
    <scope>NUCLEOTIDE SEQUENCE</scope>
    <source>
        <strain evidence="1">MNA-CCFEE 5261</strain>
    </source>
</reference>
<evidence type="ECO:0000313" key="2">
    <source>
        <dbReference type="Proteomes" id="UP001241377"/>
    </source>
</evidence>